<dbReference type="EMBL" id="JAOZEV010000005">
    <property type="protein sequence ID" value="MCV9932283.1"/>
    <property type="molecule type" value="Genomic_DNA"/>
</dbReference>
<protein>
    <submittedName>
        <fullName evidence="2">Uncharacterized protein</fullName>
    </submittedName>
</protein>
<dbReference type="AlphaFoldDB" id="A0A9X2YZA4"/>
<sequence length="69" mass="8557">MNLSKTFYLVLSLLFSISFFYSLFDTRDSHELFFWDVDKWIYRGYRLLIALLFIKLYFDKKKNEKNQLI</sequence>
<keyword evidence="3" id="KW-1185">Reference proteome</keyword>
<feature type="transmembrane region" description="Helical" evidence="1">
    <location>
        <begin position="40"/>
        <end position="58"/>
    </location>
</feature>
<keyword evidence="1" id="KW-0472">Membrane</keyword>
<keyword evidence="1" id="KW-1133">Transmembrane helix</keyword>
<gene>
    <name evidence="2" type="ORF">OIU80_08305</name>
</gene>
<proteinExistence type="predicted"/>
<evidence type="ECO:0000256" key="1">
    <source>
        <dbReference type="SAM" id="Phobius"/>
    </source>
</evidence>
<reference evidence="2" key="1">
    <citation type="submission" date="2022-10" db="EMBL/GenBank/DDBJ databases">
        <title>Two novel species of Flavobacterium.</title>
        <authorList>
            <person name="Liu Q."/>
            <person name="Xin Y.-H."/>
        </authorList>
    </citation>
    <scope>NUCLEOTIDE SEQUENCE</scope>
    <source>
        <strain evidence="2">LS1R47</strain>
    </source>
</reference>
<accession>A0A9X2YZA4</accession>
<evidence type="ECO:0000313" key="2">
    <source>
        <dbReference type="EMBL" id="MCV9932283.1"/>
    </source>
</evidence>
<evidence type="ECO:0000313" key="3">
    <source>
        <dbReference type="Proteomes" id="UP001151133"/>
    </source>
</evidence>
<comment type="caution">
    <text evidence="2">The sequence shown here is derived from an EMBL/GenBank/DDBJ whole genome shotgun (WGS) entry which is preliminary data.</text>
</comment>
<dbReference type="Proteomes" id="UP001151133">
    <property type="component" value="Unassembled WGS sequence"/>
</dbReference>
<organism evidence="2 3">
    <name type="scientific">Flavobacterium frigoritolerans</name>
    <dbReference type="NCBI Taxonomy" id="2987686"/>
    <lineage>
        <taxon>Bacteria</taxon>
        <taxon>Pseudomonadati</taxon>
        <taxon>Bacteroidota</taxon>
        <taxon>Flavobacteriia</taxon>
        <taxon>Flavobacteriales</taxon>
        <taxon>Flavobacteriaceae</taxon>
        <taxon>Flavobacterium</taxon>
    </lineage>
</organism>
<dbReference type="RefSeq" id="WP_264286569.1">
    <property type="nucleotide sequence ID" value="NZ_JAOZEV010000005.1"/>
</dbReference>
<name>A0A9X2YZA4_9FLAO</name>
<feature type="transmembrane region" description="Helical" evidence="1">
    <location>
        <begin position="7"/>
        <end position="24"/>
    </location>
</feature>
<keyword evidence="1" id="KW-0812">Transmembrane</keyword>